<dbReference type="EMBL" id="JAAIUW010000003">
    <property type="protein sequence ID" value="KAF7837728.1"/>
    <property type="molecule type" value="Genomic_DNA"/>
</dbReference>
<keyword evidence="3" id="KW-1185">Reference proteome</keyword>
<dbReference type="AlphaFoldDB" id="A0A834X386"/>
<feature type="region of interest" description="Disordered" evidence="1">
    <location>
        <begin position="58"/>
        <end position="99"/>
    </location>
</feature>
<gene>
    <name evidence="2" type="ORF">G2W53_006210</name>
</gene>
<feature type="compositionally biased region" description="Polar residues" evidence="1">
    <location>
        <begin position="60"/>
        <end position="78"/>
    </location>
</feature>
<protein>
    <submittedName>
        <fullName evidence="2">Zinc finger CCCH domain-containing protein 49-like</fullName>
    </submittedName>
</protein>
<feature type="compositionally biased region" description="Polar residues" evidence="1">
    <location>
        <begin position="86"/>
        <end position="99"/>
    </location>
</feature>
<organism evidence="2 3">
    <name type="scientific">Senna tora</name>
    <dbReference type="NCBI Taxonomy" id="362788"/>
    <lineage>
        <taxon>Eukaryota</taxon>
        <taxon>Viridiplantae</taxon>
        <taxon>Streptophyta</taxon>
        <taxon>Embryophyta</taxon>
        <taxon>Tracheophyta</taxon>
        <taxon>Spermatophyta</taxon>
        <taxon>Magnoliopsida</taxon>
        <taxon>eudicotyledons</taxon>
        <taxon>Gunneridae</taxon>
        <taxon>Pentapetalae</taxon>
        <taxon>rosids</taxon>
        <taxon>fabids</taxon>
        <taxon>Fabales</taxon>
        <taxon>Fabaceae</taxon>
        <taxon>Caesalpinioideae</taxon>
        <taxon>Cassia clade</taxon>
        <taxon>Senna</taxon>
    </lineage>
</organism>
<evidence type="ECO:0000313" key="3">
    <source>
        <dbReference type="Proteomes" id="UP000634136"/>
    </source>
</evidence>
<dbReference type="Proteomes" id="UP000634136">
    <property type="component" value="Unassembled WGS sequence"/>
</dbReference>
<proteinExistence type="predicted"/>
<dbReference type="OrthoDB" id="10547270at2759"/>
<reference evidence="2" key="1">
    <citation type="submission" date="2020-09" db="EMBL/GenBank/DDBJ databases">
        <title>Genome-Enabled Discovery of Anthraquinone Biosynthesis in Senna tora.</title>
        <authorList>
            <person name="Kang S.-H."/>
            <person name="Pandey R.P."/>
            <person name="Lee C.-M."/>
            <person name="Sim J.-S."/>
            <person name="Jeong J.-T."/>
            <person name="Choi B.-S."/>
            <person name="Jung M."/>
            <person name="Ginzburg D."/>
            <person name="Zhao K."/>
            <person name="Won S.Y."/>
            <person name="Oh T.-J."/>
            <person name="Yu Y."/>
            <person name="Kim N.-H."/>
            <person name="Lee O.R."/>
            <person name="Lee T.-H."/>
            <person name="Bashyal P."/>
            <person name="Kim T.-S."/>
            <person name="Lee W.-H."/>
            <person name="Kawkins C."/>
            <person name="Kim C.-K."/>
            <person name="Kim J.S."/>
            <person name="Ahn B.O."/>
            <person name="Rhee S.Y."/>
            <person name="Sohng J.K."/>
        </authorList>
    </citation>
    <scope>NUCLEOTIDE SEQUENCE</scope>
    <source>
        <tissue evidence="2">Leaf</tissue>
    </source>
</reference>
<accession>A0A834X386</accession>
<name>A0A834X386_9FABA</name>
<sequence length="99" mass="10477">MAGVNAGAYAGIGVAQQQPQAPFPNYPSQPPQFQFQYYQYQTQPYAYGYTPYVPTGYGEQHQNTGTQTIGGRTEQSGTFKGHGTGASIQGGFTASGSIA</sequence>
<evidence type="ECO:0000313" key="2">
    <source>
        <dbReference type="EMBL" id="KAF7837728.1"/>
    </source>
</evidence>
<comment type="caution">
    <text evidence="2">The sequence shown here is derived from an EMBL/GenBank/DDBJ whole genome shotgun (WGS) entry which is preliminary data.</text>
</comment>
<evidence type="ECO:0000256" key="1">
    <source>
        <dbReference type="SAM" id="MobiDB-lite"/>
    </source>
</evidence>